<name>A0ABP8NKP0_9BACT</name>
<accession>A0ABP8NKP0</accession>
<reference evidence="2" key="1">
    <citation type="journal article" date="2019" name="Int. J. Syst. Evol. Microbiol.">
        <title>The Global Catalogue of Microorganisms (GCM) 10K type strain sequencing project: providing services to taxonomists for standard genome sequencing and annotation.</title>
        <authorList>
            <consortium name="The Broad Institute Genomics Platform"/>
            <consortium name="The Broad Institute Genome Sequencing Center for Infectious Disease"/>
            <person name="Wu L."/>
            <person name="Ma J."/>
        </authorList>
    </citation>
    <scope>NUCLEOTIDE SEQUENCE [LARGE SCALE GENOMIC DNA]</scope>
    <source>
        <strain evidence="2">JCM 32105</strain>
    </source>
</reference>
<protein>
    <submittedName>
        <fullName evidence="1">DNA alkylation repair protein</fullName>
    </submittedName>
</protein>
<proteinExistence type="predicted"/>
<keyword evidence="2" id="KW-1185">Reference proteome</keyword>
<gene>
    <name evidence="1" type="ORF">GCM10023093_22790</name>
</gene>
<dbReference type="Proteomes" id="UP001500067">
    <property type="component" value="Unassembled WGS sequence"/>
</dbReference>
<dbReference type="EMBL" id="BAABFA010000015">
    <property type="protein sequence ID" value="GAA4467258.1"/>
    <property type="molecule type" value="Genomic_DNA"/>
</dbReference>
<sequence>MEPLKNMYDTAALQGIADIAAASVQPFDRQVFLQGVFAQGWEELELKQRMRRIATVLNSMLSGNYKNDIEQVLKFTNAVIKAQPANTFIYMFIPDMVEQYGQAHPAISLQAMERITQLISCEFAIRPYLISDLQGTLQQMLAWAEHPHASVRRLASEGCRPRLPWGMALPALKKDPSPILPILERLKDDPSEFVRRSVANNLNDITKDNPQVALDIARRWMGHSTHTDKIVKHGCRTLLKRGDTAALGLFGLAHEPECSVTGLQLLKKRISIGDHLHFSFSLVNEGTATVPLRVEYAITYAKANNKQGRKVFKITENTYVPGAVVSFSRKQSFADMTTRKHYAGKHTIEILVNGKRKASAELVVMG</sequence>
<evidence type="ECO:0000313" key="2">
    <source>
        <dbReference type="Proteomes" id="UP001500067"/>
    </source>
</evidence>
<dbReference type="PROSITE" id="PS50077">
    <property type="entry name" value="HEAT_REPEAT"/>
    <property type="match status" value="1"/>
</dbReference>
<dbReference type="InterPro" id="IPR021133">
    <property type="entry name" value="HEAT_type_2"/>
</dbReference>
<dbReference type="Gene3D" id="1.25.40.290">
    <property type="entry name" value="ARM repeat domains"/>
    <property type="match status" value="1"/>
</dbReference>
<dbReference type="RefSeq" id="WP_345083278.1">
    <property type="nucleotide sequence ID" value="NZ_BAABFA010000015.1"/>
</dbReference>
<dbReference type="SUPFAM" id="SSF48371">
    <property type="entry name" value="ARM repeat"/>
    <property type="match status" value="1"/>
</dbReference>
<comment type="caution">
    <text evidence="1">The sequence shown here is derived from an EMBL/GenBank/DDBJ whole genome shotgun (WGS) entry which is preliminary data.</text>
</comment>
<evidence type="ECO:0000313" key="1">
    <source>
        <dbReference type="EMBL" id="GAA4467258.1"/>
    </source>
</evidence>
<dbReference type="InterPro" id="IPR016024">
    <property type="entry name" value="ARM-type_fold"/>
</dbReference>
<organism evidence="1 2">
    <name type="scientific">Nemorincola caseinilytica</name>
    <dbReference type="NCBI Taxonomy" id="2054315"/>
    <lineage>
        <taxon>Bacteria</taxon>
        <taxon>Pseudomonadati</taxon>
        <taxon>Bacteroidota</taxon>
        <taxon>Chitinophagia</taxon>
        <taxon>Chitinophagales</taxon>
        <taxon>Chitinophagaceae</taxon>
        <taxon>Nemorincola</taxon>
    </lineage>
</organism>